<dbReference type="SMART" id="SM00256">
    <property type="entry name" value="FBOX"/>
    <property type="match status" value="1"/>
</dbReference>
<comment type="caution">
    <text evidence="3">The sequence shown here is derived from an EMBL/GenBank/DDBJ whole genome shotgun (WGS) entry which is preliminary data.</text>
</comment>
<evidence type="ECO:0000313" key="4">
    <source>
        <dbReference type="Proteomes" id="UP001152087"/>
    </source>
</evidence>
<dbReference type="AlphaFoldDB" id="A0A9W8R1T0"/>
<feature type="domain" description="F-box" evidence="2">
    <location>
        <begin position="69"/>
        <end position="115"/>
    </location>
</feature>
<dbReference type="Proteomes" id="UP001152087">
    <property type="component" value="Unassembled WGS sequence"/>
</dbReference>
<gene>
    <name evidence="3" type="ORF">NW755_008675</name>
</gene>
<organism evidence="3 4">
    <name type="scientific">Fusarium falciforme</name>
    <dbReference type="NCBI Taxonomy" id="195108"/>
    <lineage>
        <taxon>Eukaryota</taxon>
        <taxon>Fungi</taxon>
        <taxon>Dikarya</taxon>
        <taxon>Ascomycota</taxon>
        <taxon>Pezizomycotina</taxon>
        <taxon>Sordariomycetes</taxon>
        <taxon>Hypocreomycetidae</taxon>
        <taxon>Hypocreales</taxon>
        <taxon>Nectriaceae</taxon>
        <taxon>Fusarium</taxon>
        <taxon>Fusarium solani species complex</taxon>
    </lineage>
</organism>
<dbReference type="PROSITE" id="PS50181">
    <property type="entry name" value="FBOX"/>
    <property type="match status" value="1"/>
</dbReference>
<evidence type="ECO:0000313" key="3">
    <source>
        <dbReference type="EMBL" id="KAJ4185231.1"/>
    </source>
</evidence>
<dbReference type="Pfam" id="PF12937">
    <property type="entry name" value="F-box-like"/>
    <property type="match status" value="1"/>
</dbReference>
<dbReference type="InterPro" id="IPR001810">
    <property type="entry name" value="F-box_dom"/>
</dbReference>
<dbReference type="SUPFAM" id="SSF81383">
    <property type="entry name" value="F-box domain"/>
    <property type="match status" value="1"/>
</dbReference>
<protein>
    <recommendedName>
        <fullName evidence="2">F-box domain-containing protein</fullName>
    </recommendedName>
</protein>
<evidence type="ECO:0000256" key="1">
    <source>
        <dbReference type="SAM" id="MobiDB-lite"/>
    </source>
</evidence>
<dbReference type="InterPro" id="IPR036047">
    <property type="entry name" value="F-box-like_dom_sf"/>
</dbReference>
<name>A0A9W8R1T0_9HYPO</name>
<reference evidence="3" key="1">
    <citation type="submission" date="2022-09" db="EMBL/GenBank/DDBJ databases">
        <title>Fusarium specimens isolated from Avocado Roots.</title>
        <authorList>
            <person name="Stajich J."/>
            <person name="Roper C."/>
            <person name="Heimlech-Rivalta G."/>
        </authorList>
    </citation>
    <scope>NUCLEOTIDE SEQUENCE</scope>
    <source>
        <strain evidence="3">A02</strain>
    </source>
</reference>
<dbReference type="CDD" id="cd09917">
    <property type="entry name" value="F-box_SF"/>
    <property type="match status" value="1"/>
</dbReference>
<dbReference type="EMBL" id="JAOQAV010000024">
    <property type="protein sequence ID" value="KAJ4185231.1"/>
    <property type="molecule type" value="Genomic_DNA"/>
</dbReference>
<dbReference type="OrthoDB" id="2687876at2759"/>
<sequence>MRNHVISQSNNSVDASTDSTLLHHQPHNGSIKTASITTKEDKCNRMLVIRDLKLPKLRRIHPKPAMEPLGLLDTLPPEILLCILEYLDFQSLLRLTQVCLRGKQTVESMPAYREMRLYAGDSLMALGKTRLLQQHSAALLRQTLRSGYCVSCFGYGGFLFLPTCERVCFECLNQNRGLHMMTLNTAKKCFDLTDRQLKSIPTLYSIPNTYNVRNYISRKRMIRLVCAKQVKKLALQVHGPENLAKLIPKAPPRGIERNSTETKEYWMLRGFHEAPLAPIGRDLSMLPINLALPADEYGGMASIRIPYLIKTGLREYGRICRGCRLIVDLYGKDRLPPDVIRRLVPPGVPEFAPLFGHVNRLRPEGAFQHHICWCFGVKQLLIQWGYLPNPQVKEP</sequence>
<keyword evidence="4" id="KW-1185">Reference proteome</keyword>
<accession>A0A9W8R1T0</accession>
<dbReference type="Gene3D" id="1.20.1280.50">
    <property type="match status" value="1"/>
</dbReference>
<feature type="region of interest" description="Disordered" evidence="1">
    <location>
        <begin position="1"/>
        <end position="30"/>
    </location>
</feature>
<evidence type="ECO:0000259" key="2">
    <source>
        <dbReference type="PROSITE" id="PS50181"/>
    </source>
</evidence>
<proteinExistence type="predicted"/>